<dbReference type="GO" id="GO:0005975">
    <property type="term" value="P:carbohydrate metabolic process"/>
    <property type="evidence" value="ECO:0007669"/>
    <property type="project" value="TreeGrafter"/>
</dbReference>
<organism evidence="4 5">
    <name type="scientific">Mucilaginibacter limnophilus</name>
    <dbReference type="NCBI Taxonomy" id="1932778"/>
    <lineage>
        <taxon>Bacteria</taxon>
        <taxon>Pseudomonadati</taxon>
        <taxon>Bacteroidota</taxon>
        <taxon>Sphingobacteriia</taxon>
        <taxon>Sphingobacteriales</taxon>
        <taxon>Sphingobacteriaceae</taxon>
        <taxon>Mucilaginibacter</taxon>
    </lineage>
</organism>
<keyword evidence="1" id="KW-0378">Hydrolase</keyword>
<dbReference type="AlphaFoldDB" id="A0A3S2WZT4"/>
<dbReference type="EMBL" id="SACK01000002">
    <property type="protein sequence ID" value="RVU02037.1"/>
    <property type="molecule type" value="Genomic_DNA"/>
</dbReference>
<dbReference type="Proteomes" id="UP000282759">
    <property type="component" value="Unassembled WGS sequence"/>
</dbReference>
<comment type="caution">
    <text evidence="4">The sequence shown here is derived from an EMBL/GenBank/DDBJ whole genome shotgun (WGS) entry which is preliminary data.</text>
</comment>
<evidence type="ECO:0000313" key="5">
    <source>
        <dbReference type="Proteomes" id="UP000282759"/>
    </source>
</evidence>
<proteinExistence type="predicted"/>
<keyword evidence="5" id="KW-1185">Reference proteome</keyword>
<name>A0A3S2WZT4_9SPHI</name>
<keyword evidence="2" id="KW-0732">Signal</keyword>
<sequence>MNKQKIYALAVAGLIAFSAQAGNIDTAKRFSVTNALGNNMVVQQGKPLKIWGKAPAGDVIELNADWGKSAKTTAGADGKWLAEIKVPSAKRGDFKPHTITIIHKKASGSNIVTDNLRFTNVLIGDVWFASGQSNMELRIAAVPGWSSGIKDFEKEVPLTNYPNIRLFKSDMGIDFTPQDTIKGGKWEVCSPKTAAGFSAVAYFFGRELYNKRQIPIGLVDQAIPATAAQNFTDINVLLADSILKKKYVDPYAKAVDSIKAKNDKATTLASLTYPGLVYNKMICPFQDLSVKGFIWYQGESNNLDSTLYTHLSTAMLQSWRKDFEQGDLPFYFVQMTPYKWNNNDSTANWYAKFREAQEAILKVKNTGMAVTMDIGEPDNIHPLNKKDVGVRLGKIALAKTYGEDVIYEGPHFKSFKVYGSSVTVQFVKSSIAGGLKTNDRMAPKYFYLAGADKRFYKADAKIVNNQIVLTSQQVQKPVAVRYAFTNFPVTNLSNGAGLPAVPFRTDNWTN</sequence>
<protein>
    <submittedName>
        <fullName evidence="4">Sialate O-acetylesterase</fullName>
    </submittedName>
</protein>
<dbReference type="InterPro" id="IPR005181">
    <property type="entry name" value="SASA"/>
</dbReference>
<accession>A0A3S2WZT4</accession>
<feature type="signal peptide" evidence="2">
    <location>
        <begin position="1"/>
        <end position="21"/>
    </location>
</feature>
<feature type="chain" id="PRO_5018609343" evidence="2">
    <location>
        <begin position="22"/>
        <end position="510"/>
    </location>
</feature>
<dbReference type="InterPro" id="IPR036514">
    <property type="entry name" value="SGNH_hydro_sf"/>
</dbReference>
<reference evidence="4 5" key="1">
    <citation type="submission" date="2019-01" db="EMBL/GenBank/DDBJ databases">
        <authorList>
            <person name="Chen W.-M."/>
        </authorList>
    </citation>
    <scope>NUCLEOTIDE SEQUENCE [LARGE SCALE GENOMIC DNA]</scope>
    <source>
        <strain evidence="4 5">YBJ-36</strain>
    </source>
</reference>
<evidence type="ECO:0000256" key="2">
    <source>
        <dbReference type="SAM" id="SignalP"/>
    </source>
</evidence>
<evidence type="ECO:0000313" key="4">
    <source>
        <dbReference type="EMBL" id="RVU02037.1"/>
    </source>
</evidence>
<evidence type="ECO:0000259" key="3">
    <source>
        <dbReference type="Pfam" id="PF03629"/>
    </source>
</evidence>
<dbReference type="InterPro" id="IPR039329">
    <property type="entry name" value="SIAE"/>
</dbReference>
<dbReference type="RefSeq" id="WP_127704402.1">
    <property type="nucleotide sequence ID" value="NZ_SACK01000002.1"/>
</dbReference>
<gene>
    <name evidence="4" type="ORF">EOD41_08795</name>
</gene>
<evidence type="ECO:0000256" key="1">
    <source>
        <dbReference type="ARBA" id="ARBA00022801"/>
    </source>
</evidence>
<dbReference type="Gene3D" id="3.40.50.1110">
    <property type="entry name" value="SGNH hydrolase"/>
    <property type="match status" value="1"/>
</dbReference>
<dbReference type="PANTHER" id="PTHR22901">
    <property type="entry name" value="SIALATE O-ACETYLESTERASE"/>
    <property type="match status" value="1"/>
</dbReference>
<dbReference type="PANTHER" id="PTHR22901:SF0">
    <property type="entry name" value="SIALATE O-ACETYLESTERASE"/>
    <property type="match status" value="1"/>
</dbReference>
<dbReference type="Pfam" id="PF03629">
    <property type="entry name" value="SASA"/>
    <property type="match status" value="1"/>
</dbReference>
<dbReference type="SUPFAM" id="SSF52266">
    <property type="entry name" value="SGNH hydrolase"/>
    <property type="match status" value="1"/>
</dbReference>
<dbReference type="OrthoDB" id="9816001at2"/>
<feature type="domain" description="Sialate O-acetylesterase" evidence="3">
    <location>
        <begin position="125"/>
        <end position="394"/>
    </location>
</feature>
<dbReference type="GO" id="GO:0001681">
    <property type="term" value="F:sialate O-acetylesterase activity"/>
    <property type="evidence" value="ECO:0007669"/>
    <property type="project" value="InterPro"/>
</dbReference>